<dbReference type="PROSITE" id="PS50903">
    <property type="entry name" value="RUBREDOXIN_LIKE"/>
    <property type="match status" value="1"/>
</dbReference>
<evidence type="ECO:0000256" key="4">
    <source>
        <dbReference type="ARBA" id="ARBA00023004"/>
    </source>
</evidence>
<name>A0AA35QTS4_GEOBA</name>
<proteinExistence type="predicted"/>
<dbReference type="InterPro" id="IPR024935">
    <property type="entry name" value="Rubredoxin_dom"/>
</dbReference>
<evidence type="ECO:0000256" key="3">
    <source>
        <dbReference type="ARBA" id="ARBA00022982"/>
    </source>
</evidence>
<evidence type="ECO:0000256" key="2">
    <source>
        <dbReference type="ARBA" id="ARBA00022723"/>
    </source>
</evidence>
<dbReference type="AlphaFoldDB" id="A0AA35QTS4"/>
<dbReference type="Proteomes" id="UP001174909">
    <property type="component" value="Unassembled WGS sequence"/>
</dbReference>
<keyword evidence="1" id="KW-0813">Transport</keyword>
<keyword evidence="2" id="KW-0479">Metal-binding</keyword>
<dbReference type="EMBL" id="CASHTH010000127">
    <property type="protein sequence ID" value="CAI7991797.1"/>
    <property type="molecule type" value="Genomic_DNA"/>
</dbReference>
<evidence type="ECO:0000256" key="5">
    <source>
        <dbReference type="SAM" id="MobiDB-lite"/>
    </source>
</evidence>
<feature type="domain" description="Rubredoxin-like" evidence="6">
    <location>
        <begin position="1"/>
        <end position="52"/>
    </location>
</feature>
<feature type="compositionally biased region" description="Gly residues" evidence="5">
    <location>
        <begin position="124"/>
        <end position="133"/>
    </location>
</feature>
<dbReference type="Gene3D" id="2.20.28.10">
    <property type="match status" value="1"/>
</dbReference>
<dbReference type="SUPFAM" id="SSF57802">
    <property type="entry name" value="Rubredoxin-like"/>
    <property type="match status" value="1"/>
</dbReference>
<evidence type="ECO:0000259" key="6">
    <source>
        <dbReference type="PROSITE" id="PS50903"/>
    </source>
</evidence>
<dbReference type="Pfam" id="PF00301">
    <property type="entry name" value="Rubredoxin"/>
    <property type="match status" value="1"/>
</dbReference>
<dbReference type="PRINTS" id="PR00163">
    <property type="entry name" value="RUBREDOXIN"/>
</dbReference>
<organism evidence="7 8">
    <name type="scientific">Geodia barretti</name>
    <name type="common">Barrett's horny sponge</name>
    <dbReference type="NCBI Taxonomy" id="519541"/>
    <lineage>
        <taxon>Eukaryota</taxon>
        <taxon>Metazoa</taxon>
        <taxon>Porifera</taxon>
        <taxon>Demospongiae</taxon>
        <taxon>Heteroscleromorpha</taxon>
        <taxon>Tetractinellida</taxon>
        <taxon>Astrophorina</taxon>
        <taxon>Geodiidae</taxon>
        <taxon>Geodia</taxon>
    </lineage>
</organism>
<comment type="caution">
    <text evidence="7">The sequence shown here is derived from an EMBL/GenBank/DDBJ whole genome shotgun (WGS) entry which is preliminary data.</text>
</comment>
<evidence type="ECO:0000313" key="7">
    <source>
        <dbReference type="EMBL" id="CAI7991797.1"/>
    </source>
</evidence>
<protein>
    <submittedName>
        <fullName evidence="7">Probable rubredoxin</fullName>
    </submittedName>
</protein>
<reference evidence="7" key="1">
    <citation type="submission" date="2023-03" db="EMBL/GenBank/DDBJ databases">
        <authorList>
            <person name="Steffen K."/>
            <person name="Cardenas P."/>
        </authorList>
    </citation>
    <scope>NUCLEOTIDE SEQUENCE</scope>
</reference>
<dbReference type="GO" id="GO:0005506">
    <property type="term" value="F:iron ion binding"/>
    <property type="evidence" value="ECO:0007669"/>
    <property type="project" value="InterPro"/>
</dbReference>
<dbReference type="PANTHER" id="PTHR47627">
    <property type="entry name" value="RUBREDOXIN"/>
    <property type="match status" value="1"/>
</dbReference>
<keyword evidence="8" id="KW-1185">Reference proteome</keyword>
<keyword evidence="3" id="KW-0249">Electron transport</keyword>
<dbReference type="CDD" id="cd00730">
    <property type="entry name" value="rubredoxin"/>
    <property type="match status" value="1"/>
</dbReference>
<dbReference type="InterPro" id="IPR050526">
    <property type="entry name" value="Rubredoxin_ET"/>
</dbReference>
<gene>
    <name evidence="7" type="ORF">GBAR_LOCUS832</name>
</gene>
<evidence type="ECO:0000256" key="1">
    <source>
        <dbReference type="ARBA" id="ARBA00022448"/>
    </source>
</evidence>
<sequence length="151" mass="16213">MTRYRCRWCGYVYDPALGEAQRNTPPGTPFEDLPGDWSCPDCRAPTSDSIPWRRVRAPDKRPGSRFPVFAHLAPVAFHLVDIRGRPASPARHDHADQHLDEGRGGDIGGEEAGALDRSEQDVIGTGGQGGGASIGDANDPCAGPPARAWQS</sequence>
<evidence type="ECO:0000313" key="8">
    <source>
        <dbReference type="Proteomes" id="UP001174909"/>
    </source>
</evidence>
<feature type="compositionally biased region" description="Basic and acidic residues" evidence="5">
    <location>
        <begin position="86"/>
        <end position="104"/>
    </location>
</feature>
<accession>A0AA35QTS4</accession>
<dbReference type="GO" id="GO:0009055">
    <property type="term" value="F:electron transfer activity"/>
    <property type="evidence" value="ECO:0007669"/>
    <property type="project" value="TreeGrafter"/>
</dbReference>
<dbReference type="PANTHER" id="PTHR47627:SF1">
    <property type="entry name" value="RUBREDOXIN-1-RELATED"/>
    <property type="match status" value="1"/>
</dbReference>
<keyword evidence="4" id="KW-0408">Iron</keyword>
<dbReference type="InterPro" id="IPR024934">
    <property type="entry name" value="Rubredoxin-like_dom"/>
</dbReference>
<dbReference type="GO" id="GO:0043448">
    <property type="term" value="P:alkane catabolic process"/>
    <property type="evidence" value="ECO:0007669"/>
    <property type="project" value="TreeGrafter"/>
</dbReference>
<feature type="region of interest" description="Disordered" evidence="5">
    <location>
        <begin position="86"/>
        <end position="151"/>
    </location>
</feature>